<dbReference type="Proteomes" id="UP001279410">
    <property type="component" value="Unassembled WGS sequence"/>
</dbReference>
<evidence type="ECO:0000313" key="4">
    <source>
        <dbReference type="Proteomes" id="UP001279410"/>
    </source>
</evidence>
<evidence type="ECO:0000259" key="2">
    <source>
        <dbReference type="PROSITE" id="PS51507"/>
    </source>
</evidence>
<accession>A0AAD3MCY1</accession>
<feature type="region of interest" description="Disordered" evidence="1">
    <location>
        <begin position="25"/>
        <end position="46"/>
    </location>
</feature>
<dbReference type="GO" id="GO:0002376">
    <property type="term" value="P:immune system process"/>
    <property type="evidence" value="ECO:0007669"/>
    <property type="project" value="TreeGrafter"/>
</dbReference>
<keyword evidence="4" id="KW-1185">Reference proteome</keyword>
<dbReference type="EMBL" id="BRZM01006988">
    <property type="protein sequence ID" value="GLD51461.1"/>
    <property type="molecule type" value="Genomic_DNA"/>
</dbReference>
<organism evidence="3 4">
    <name type="scientific">Lates japonicus</name>
    <name type="common">Japanese lates</name>
    <dbReference type="NCBI Taxonomy" id="270547"/>
    <lineage>
        <taxon>Eukaryota</taxon>
        <taxon>Metazoa</taxon>
        <taxon>Chordata</taxon>
        <taxon>Craniata</taxon>
        <taxon>Vertebrata</taxon>
        <taxon>Euteleostomi</taxon>
        <taxon>Actinopterygii</taxon>
        <taxon>Neopterygii</taxon>
        <taxon>Teleostei</taxon>
        <taxon>Neoteleostei</taxon>
        <taxon>Acanthomorphata</taxon>
        <taxon>Carangaria</taxon>
        <taxon>Carangaria incertae sedis</taxon>
        <taxon>Centropomidae</taxon>
        <taxon>Lates</taxon>
    </lineage>
</organism>
<name>A0AAD3MCY1_LATJO</name>
<evidence type="ECO:0000256" key="1">
    <source>
        <dbReference type="SAM" id="MobiDB-lite"/>
    </source>
</evidence>
<dbReference type="Gene3D" id="1.10.10.10">
    <property type="entry name" value="Winged helix-like DNA-binding domain superfamily/Winged helix DNA-binding domain"/>
    <property type="match status" value="1"/>
</dbReference>
<dbReference type="PRINTS" id="PR00267">
    <property type="entry name" value="INTFRNREGFCT"/>
</dbReference>
<dbReference type="SUPFAM" id="SSF46785">
    <property type="entry name" value="Winged helix' DNA-binding domain"/>
    <property type="match status" value="1"/>
</dbReference>
<dbReference type="InterPro" id="IPR036388">
    <property type="entry name" value="WH-like_DNA-bd_sf"/>
</dbReference>
<proteinExistence type="predicted"/>
<gene>
    <name evidence="3" type="ORF">AKAME5_002967300</name>
</gene>
<sequence length="100" mass="11635">MKSWLSLVTRVEADPYPRLFLRLTDQSSSQSSQSSPQSSSTMSVQPRRIRLKPWLLAQVNSGRYPGLHWLSSDHRLFQIPWKHATRHTPMSDEENTIFKV</sequence>
<dbReference type="GO" id="GO:0005634">
    <property type="term" value="C:nucleus"/>
    <property type="evidence" value="ECO:0007669"/>
    <property type="project" value="TreeGrafter"/>
</dbReference>
<dbReference type="AlphaFoldDB" id="A0AAD3MCY1"/>
<feature type="domain" description="IRF tryptophan pentad repeat" evidence="2">
    <location>
        <begin position="48"/>
        <end position="100"/>
    </location>
</feature>
<protein>
    <submittedName>
        <fullName evidence="3">Interferon regulatory factor 5 isoform X1</fullName>
    </submittedName>
</protein>
<dbReference type="Pfam" id="PF00605">
    <property type="entry name" value="IRF"/>
    <property type="match status" value="1"/>
</dbReference>
<reference evidence="3" key="1">
    <citation type="submission" date="2022-08" db="EMBL/GenBank/DDBJ databases">
        <title>Genome sequencing of akame (Lates japonicus).</title>
        <authorList>
            <person name="Hashiguchi Y."/>
            <person name="Takahashi H."/>
        </authorList>
    </citation>
    <scope>NUCLEOTIDE SEQUENCE</scope>
    <source>
        <strain evidence="3">Kochi</strain>
    </source>
</reference>
<comment type="caution">
    <text evidence="3">The sequence shown here is derived from an EMBL/GenBank/DDBJ whole genome shotgun (WGS) entry which is preliminary data.</text>
</comment>
<dbReference type="InterPro" id="IPR001346">
    <property type="entry name" value="Interferon_reg_fact_DNA-bd_dom"/>
</dbReference>
<dbReference type="InterPro" id="IPR036390">
    <property type="entry name" value="WH_DNA-bd_sf"/>
</dbReference>
<dbReference type="GO" id="GO:0000978">
    <property type="term" value="F:RNA polymerase II cis-regulatory region sequence-specific DNA binding"/>
    <property type="evidence" value="ECO:0007669"/>
    <property type="project" value="TreeGrafter"/>
</dbReference>
<dbReference type="PANTHER" id="PTHR11949:SF10">
    <property type="entry name" value="INTERFERON REGULATORY FACTOR 5"/>
    <property type="match status" value="1"/>
</dbReference>
<evidence type="ECO:0000313" key="3">
    <source>
        <dbReference type="EMBL" id="GLD51461.1"/>
    </source>
</evidence>
<feature type="compositionally biased region" description="Low complexity" evidence="1">
    <location>
        <begin position="26"/>
        <end position="40"/>
    </location>
</feature>
<dbReference type="GO" id="GO:0000981">
    <property type="term" value="F:DNA-binding transcription factor activity, RNA polymerase II-specific"/>
    <property type="evidence" value="ECO:0007669"/>
    <property type="project" value="TreeGrafter"/>
</dbReference>
<dbReference type="PROSITE" id="PS51507">
    <property type="entry name" value="IRF_2"/>
    <property type="match status" value="1"/>
</dbReference>
<dbReference type="PANTHER" id="PTHR11949">
    <property type="entry name" value="INTERFERON REGULATORY FACTOR"/>
    <property type="match status" value="1"/>
</dbReference>